<keyword evidence="1" id="KW-0472">Membrane</keyword>
<dbReference type="WBParaSite" id="L893_g18362.t1">
    <property type="protein sequence ID" value="L893_g18362.t1"/>
    <property type="gene ID" value="L893_g18362"/>
</dbReference>
<keyword evidence="2" id="KW-0732">Signal</keyword>
<reference evidence="4" key="1">
    <citation type="submission" date="2016-11" db="UniProtKB">
        <authorList>
            <consortium name="WormBaseParasite"/>
        </authorList>
    </citation>
    <scope>IDENTIFICATION</scope>
</reference>
<sequence>MFRIVFLSTFAAALVSASNNTSTIVLADARTTTLTTTTEDCLSEVQAHLYVTLVGVTVLSIIFLISILLPLGVYIAKITHKMNEAETHLHQVMDAVMVHSIPRSVINEIGLIAEEAQKKKKS</sequence>
<evidence type="ECO:0000313" key="3">
    <source>
        <dbReference type="Proteomes" id="UP000095287"/>
    </source>
</evidence>
<name>A0A1I7YPC2_9BILA</name>
<keyword evidence="3" id="KW-1185">Reference proteome</keyword>
<evidence type="ECO:0000256" key="1">
    <source>
        <dbReference type="SAM" id="Phobius"/>
    </source>
</evidence>
<organism evidence="3 4">
    <name type="scientific">Steinernema glaseri</name>
    <dbReference type="NCBI Taxonomy" id="37863"/>
    <lineage>
        <taxon>Eukaryota</taxon>
        <taxon>Metazoa</taxon>
        <taxon>Ecdysozoa</taxon>
        <taxon>Nematoda</taxon>
        <taxon>Chromadorea</taxon>
        <taxon>Rhabditida</taxon>
        <taxon>Tylenchina</taxon>
        <taxon>Panagrolaimomorpha</taxon>
        <taxon>Strongyloidoidea</taxon>
        <taxon>Steinernematidae</taxon>
        <taxon>Steinernema</taxon>
    </lineage>
</organism>
<protein>
    <submittedName>
        <fullName evidence="4">Col_cuticle_N domain-containing protein</fullName>
    </submittedName>
</protein>
<proteinExistence type="predicted"/>
<keyword evidence="1" id="KW-0812">Transmembrane</keyword>
<feature type="transmembrane region" description="Helical" evidence="1">
    <location>
        <begin position="51"/>
        <end position="76"/>
    </location>
</feature>
<dbReference type="AlphaFoldDB" id="A0A1I7YPC2"/>
<feature type="chain" id="PRO_5009312401" evidence="2">
    <location>
        <begin position="18"/>
        <end position="122"/>
    </location>
</feature>
<keyword evidence="1" id="KW-1133">Transmembrane helix</keyword>
<dbReference type="Proteomes" id="UP000095287">
    <property type="component" value="Unplaced"/>
</dbReference>
<evidence type="ECO:0000256" key="2">
    <source>
        <dbReference type="SAM" id="SignalP"/>
    </source>
</evidence>
<feature type="signal peptide" evidence="2">
    <location>
        <begin position="1"/>
        <end position="17"/>
    </location>
</feature>
<evidence type="ECO:0000313" key="4">
    <source>
        <dbReference type="WBParaSite" id="L893_g18362.t1"/>
    </source>
</evidence>
<accession>A0A1I7YPC2</accession>